<proteinExistence type="predicted"/>
<dbReference type="SUPFAM" id="SSF110997">
    <property type="entry name" value="Sporulation related repeat"/>
    <property type="match status" value="1"/>
</dbReference>
<dbReference type="InterPro" id="IPR052521">
    <property type="entry name" value="Cell_div_SPOR-domain"/>
</dbReference>
<protein>
    <submittedName>
        <fullName evidence="4">Sporulation-like protein</fullName>
    </submittedName>
</protein>
<keyword evidence="5" id="KW-1185">Reference proteome</keyword>
<dbReference type="GO" id="GO:0032506">
    <property type="term" value="P:cytokinetic process"/>
    <property type="evidence" value="ECO:0007669"/>
    <property type="project" value="TreeGrafter"/>
</dbReference>
<dbReference type="EMBL" id="CP042382">
    <property type="protein sequence ID" value="QEA37972.1"/>
    <property type="molecule type" value="Genomic_DNA"/>
</dbReference>
<reference evidence="4 5" key="1">
    <citation type="submission" date="2019-06" db="EMBL/GenBank/DDBJ databases">
        <title>Genome analyses of bacteria isolated from kimchi.</title>
        <authorList>
            <person name="Lee S."/>
            <person name="Ahn S."/>
            <person name="Roh S."/>
        </authorList>
    </citation>
    <scope>NUCLEOTIDE SEQUENCE [LARGE SCALE GENOMIC DNA]</scope>
    <source>
        <strain evidence="4 5">CBA4606</strain>
    </source>
</reference>
<evidence type="ECO:0000256" key="2">
    <source>
        <dbReference type="SAM" id="Phobius"/>
    </source>
</evidence>
<evidence type="ECO:0000313" key="5">
    <source>
        <dbReference type="Proteomes" id="UP000321272"/>
    </source>
</evidence>
<accession>A0A5B8SLI1</accession>
<feature type="region of interest" description="Disordered" evidence="1">
    <location>
        <begin position="58"/>
        <end position="87"/>
    </location>
</feature>
<evidence type="ECO:0000259" key="3">
    <source>
        <dbReference type="PROSITE" id="PS51724"/>
    </source>
</evidence>
<dbReference type="Gene3D" id="3.30.70.1070">
    <property type="entry name" value="Sporulation related repeat"/>
    <property type="match status" value="1"/>
</dbReference>
<dbReference type="GO" id="GO:0032153">
    <property type="term" value="C:cell division site"/>
    <property type="evidence" value="ECO:0007669"/>
    <property type="project" value="TreeGrafter"/>
</dbReference>
<sequence length="235" mass="25330">MAERQTKPKSKRSAPKSGATTRKTPSKPRAGLPGWLWGLAGLVAGFFLAQYVQESAPPMPATVLSKPDAANQDREQAKGEDDADSAMPTFEFYTLLPESEVVAPQQSKVTAPKPPPQAPANGDKPQEAATIDPIAAQLARQEAAKANRAASATKADGYRYMLQAASFRSTDDAARMASRLKDFGLLARITQVKGGDGNTWHRVQVGPYTDTAELNRAQDLMVAQGIEPLMIRLQR</sequence>
<dbReference type="AlphaFoldDB" id="A0A5B8SLI1"/>
<feature type="domain" description="SPOR" evidence="3">
    <location>
        <begin position="154"/>
        <end position="234"/>
    </location>
</feature>
<dbReference type="InterPro" id="IPR007730">
    <property type="entry name" value="SPOR-like_dom"/>
</dbReference>
<dbReference type="RefSeq" id="WP_147183044.1">
    <property type="nucleotide sequence ID" value="NZ_CP042382.1"/>
</dbReference>
<feature type="compositionally biased region" description="Basic and acidic residues" evidence="1">
    <location>
        <begin position="71"/>
        <end position="80"/>
    </location>
</feature>
<feature type="region of interest" description="Disordered" evidence="1">
    <location>
        <begin position="103"/>
        <end position="127"/>
    </location>
</feature>
<dbReference type="Pfam" id="PF05036">
    <property type="entry name" value="SPOR"/>
    <property type="match status" value="1"/>
</dbReference>
<feature type="transmembrane region" description="Helical" evidence="2">
    <location>
        <begin position="32"/>
        <end position="52"/>
    </location>
</feature>
<dbReference type="PANTHER" id="PTHR38687:SF1">
    <property type="entry name" value="CELL DIVISION PROTEIN DEDD"/>
    <property type="match status" value="1"/>
</dbReference>
<feature type="region of interest" description="Disordered" evidence="1">
    <location>
        <begin position="1"/>
        <end position="34"/>
    </location>
</feature>
<name>A0A5B8SLI1_9GAMM</name>
<dbReference type="Proteomes" id="UP000321272">
    <property type="component" value="Chromosome"/>
</dbReference>
<gene>
    <name evidence="4" type="ORF">FGL86_02060</name>
</gene>
<dbReference type="GO" id="GO:0042834">
    <property type="term" value="F:peptidoglycan binding"/>
    <property type="evidence" value="ECO:0007669"/>
    <property type="project" value="InterPro"/>
</dbReference>
<dbReference type="GO" id="GO:0030428">
    <property type="term" value="C:cell septum"/>
    <property type="evidence" value="ECO:0007669"/>
    <property type="project" value="TreeGrafter"/>
</dbReference>
<evidence type="ECO:0000313" key="4">
    <source>
        <dbReference type="EMBL" id="QEA37972.1"/>
    </source>
</evidence>
<keyword evidence="2" id="KW-0812">Transmembrane</keyword>
<organism evidence="4 5">
    <name type="scientific">Pistricoccus aurantiacus</name>
    <dbReference type="NCBI Taxonomy" id="1883414"/>
    <lineage>
        <taxon>Bacteria</taxon>
        <taxon>Pseudomonadati</taxon>
        <taxon>Pseudomonadota</taxon>
        <taxon>Gammaproteobacteria</taxon>
        <taxon>Oceanospirillales</taxon>
        <taxon>Halomonadaceae</taxon>
        <taxon>Pistricoccus</taxon>
    </lineage>
</organism>
<dbReference type="PANTHER" id="PTHR38687">
    <property type="entry name" value="CELL DIVISION PROTEIN DEDD-RELATED"/>
    <property type="match status" value="1"/>
</dbReference>
<keyword evidence="2" id="KW-1133">Transmembrane helix</keyword>
<dbReference type="InterPro" id="IPR036680">
    <property type="entry name" value="SPOR-like_sf"/>
</dbReference>
<dbReference type="PROSITE" id="PS51724">
    <property type="entry name" value="SPOR"/>
    <property type="match status" value="1"/>
</dbReference>
<dbReference type="KEGG" id="paur:FGL86_02060"/>
<dbReference type="OrthoDB" id="8558195at2"/>
<keyword evidence="2" id="KW-0472">Membrane</keyword>
<evidence type="ECO:0000256" key="1">
    <source>
        <dbReference type="SAM" id="MobiDB-lite"/>
    </source>
</evidence>